<feature type="region of interest" description="Disordered" evidence="3">
    <location>
        <begin position="236"/>
        <end position="274"/>
    </location>
</feature>
<sequence length="390" mass="42692">YWGRRGGIKVFVPTQLGVALILGFDRMNFETSLGKPFLRKEMELKMKAICEGRTSKEIVLRESIAQYRHVFMQSQEKLSVLRTVCIYIGHLNFSHGITDSYQLGVPRICLCGLRIRALGSSGLVDPWSRPQSQPGSWSTINDISTGTNLLAREADDISRAYLHAPCCGPRDFLRLNPDIKPINIWANAHPQNTHGGISSTPPQLGWDGPGSGVSASATMSESVVLVQDGVVRQPPGWDEWTRSLGVEDPERDRPGSPTARRSHGFRNPPAHRSLGLQERGATGLMQRTRGSLTYHLLGARPPCPLVWLGLTGYGEMPKDEFLDSINPQKRGGFAAGGRPNASTIRIRSRVGDDAGVRKEVTVTNSYGIASPIIRRDAGNVTGRTSPTALH</sequence>
<dbReference type="GO" id="GO:0003917">
    <property type="term" value="F:DNA topoisomerase type I (single strand cut, ATP-independent) activity"/>
    <property type="evidence" value="ECO:0007669"/>
    <property type="project" value="UniProtKB-EC"/>
</dbReference>
<evidence type="ECO:0000256" key="3">
    <source>
        <dbReference type="SAM" id="MobiDB-lite"/>
    </source>
</evidence>
<proteinExistence type="inferred from homology"/>
<dbReference type="InterPro" id="IPR023405">
    <property type="entry name" value="Topo_IA_core_domain"/>
</dbReference>
<dbReference type="OrthoDB" id="430051at2759"/>
<keyword evidence="1 2" id="KW-0413">Isomerase</keyword>
<dbReference type="Proteomes" id="UP000554235">
    <property type="component" value="Unassembled WGS sequence"/>
</dbReference>
<feature type="region of interest" description="Disordered" evidence="3">
    <location>
        <begin position="193"/>
        <end position="213"/>
    </location>
</feature>
<dbReference type="InterPro" id="IPR013824">
    <property type="entry name" value="Topo_IA_cen_sub1"/>
</dbReference>
<feature type="compositionally biased region" description="Polar residues" evidence="3">
    <location>
        <begin position="193"/>
        <end position="202"/>
    </location>
</feature>
<organism evidence="5 6">
    <name type="scientific">Fusarium albosuccineum</name>
    <dbReference type="NCBI Taxonomy" id="1237068"/>
    <lineage>
        <taxon>Eukaryota</taxon>
        <taxon>Fungi</taxon>
        <taxon>Dikarya</taxon>
        <taxon>Ascomycota</taxon>
        <taxon>Pezizomycotina</taxon>
        <taxon>Sordariomycetes</taxon>
        <taxon>Hypocreomycetidae</taxon>
        <taxon>Hypocreales</taxon>
        <taxon>Nectriaceae</taxon>
        <taxon>Fusarium</taxon>
        <taxon>Fusarium decemcellulare species complex</taxon>
    </lineage>
</organism>
<gene>
    <name evidence="5" type="ORF">FALBO_8982</name>
</gene>
<feature type="domain" description="Topo IA-type catalytic" evidence="4">
    <location>
        <begin position="1"/>
        <end position="71"/>
    </location>
</feature>
<dbReference type="GO" id="GO:0006310">
    <property type="term" value="P:DNA recombination"/>
    <property type="evidence" value="ECO:0007669"/>
    <property type="project" value="TreeGrafter"/>
</dbReference>
<dbReference type="PANTHER" id="PTHR11390">
    <property type="entry name" value="PROKARYOTIC DNA TOPOISOMERASE"/>
    <property type="match status" value="1"/>
</dbReference>
<evidence type="ECO:0000259" key="4">
    <source>
        <dbReference type="PROSITE" id="PS52039"/>
    </source>
</evidence>
<accession>A0A8H4LAS3</accession>
<dbReference type="PANTHER" id="PTHR11390:SF21">
    <property type="entry name" value="DNA TOPOISOMERASE 3-ALPHA"/>
    <property type="match status" value="1"/>
</dbReference>
<evidence type="ECO:0000313" key="5">
    <source>
        <dbReference type="EMBL" id="KAF4464184.1"/>
    </source>
</evidence>
<dbReference type="EMBL" id="JAADYS010001229">
    <property type="protein sequence ID" value="KAF4464184.1"/>
    <property type="molecule type" value="Genomic_DNA"/>
</dbReference>
<dbReference type="InterPro" id="IPR013497">
    <property type="entry name" value="Topo_IA_cen"/>
</dbReference>
<evidence type="ECO:0000256" key="2">
    <source>
        <dbReference type="RuleBase" id="RU362092"/>
    </source>
</evidence>
<dbReference type="Gene3D" id="1.10.460.10">
    <property type="entry name" value="Topoisomerase I, domain 2"/>
    <property type="match status" value="1"/>
</dbReference>
<evidence type="ECO:0000256" key="1">
    <source>
        <dbReference type="ARBA" id="ARBA00023235"/>
    </source>
</evidence>
<comment type="catalytic activity">
    <reaction evidence="2">
        <text>ATP-independent breakage of single-stranded DNA, followed by passage and rejoining.</text>
        <dbReference type="EC" id="5.6.2.1"/>
    </reaction>
</comment>
<dbReference type="GO" id="GO:0006265">
    <property type="term" value="P:DNA topological change"/>
    <property type="evidence" value="ECO:0007669"/>
    <property type="project" value="InterPro"/>
</dbReference>
<comment type="function">
    <text evidence="2">Introduces a single-strand break via transesterification at a target site in duplex DNA. Releases the supercoiling and torsional tension of DNA introduced during the DNA replication and transcription by transiently cleaving and rejoining one strand of the DNA duplex. The scissile phosphodiester is attacked by the catalytic tyrosine of the enzyme, resulting in the formation of a DNA-(5'-phosphotyrosyl)-enzyme intermediate and the expulsion of a 3'-OH DNA strand.</text>
</comment>
<dbReference type="InterPro" id="IPR000380">
    <property type="entry name" value="Topo_IA"/>
</dbReference>
<name>A0A8H4LAS3_9HYPO</name>
<dbReference type="PROSITE" id="PS52039">
    <property type="entry name" value="TOPO_IA_2"/>
    <property type="match status" value="1"/>
</dbReference>
<keyword evidence="2" id="KW-0238">DNA-binding</keyword>
<dbReference type="GO" id="GO:0031422">
    <property type="term" value="C:RecQ family helicase-topoisomerase III complex"/>
    <property type="evidence" value="ECO:0007669"/>
    <property type="project" value="TreeGrafter"/>
</dbReference>
<dbReference type="AlphaFoldDB" id="A0A8H4LAS3"/>
<keyword evidence="6" id="KW-1185">Reference proteome</keyword>
<dbReference type="SUPFAM" id="SSF56712">
    <property type="entry name" value="Prokaryotic type I DNA topoisomerase"/>
    <property type="match status" value="1"/>
</dbReference>
<comment type="similarity">
    <text evidence="2">Belongs to the type IA topoisomerase family.</text>
</comment>
<feature type="non-terminal residue" evidence="5">
    <location>
        <position position="1"/>
    </location>
</feature>
<comment type="caution">
    <text evidence="5">The sequence shown here is derived from an EMBL/GenBank/DDBJ whole genome shotgun (WGS) entry which is preliminary data.</text>
</comment>
<feature type="non-terminal residue" evidence="5">
    <location>
        <position position="390"/>
    </location>
</feature>
<reference evidence="5 6" key="1">
    <citation type="submission" date="2020-01" db="EMBL/GenBank/DDBJ databases">
        <title>Identification and distribution of gene clusters putatively required for synthesis of sphingolipid metabolism inhibitors in phylogenetically diverse species of the filamentous fungus Fusarium.</title>
        <authorList>
            <person name="Kim H.-S."/>
            <person name="Busman M."/>
            <person name="Brown D.W."/>
            <person name="Divon H."/>
            <person name="Uhlig S."/>
            <person name="Proctor R.H."/>
        </authorList>
    </citation>
    <scope>NUCLEOTIDE SEQUENCE [LARGE SCALE GENOMIC DNA]</scope>
    <source>
        <strain evidence="5 6">NRRL 20459</strain>
    </source>
</reference>
<keyword evidence="2" id="KW-0799">Topoisomerase</keyword>
<dbReference type="GO" id="GO:0006281">
    <property type="term" value="P:DNA repair"/>
    <property type="evidence" value="ECO:0007669"/>
    <property type="project" value="TreeGrafter"/>
</dbReference>
<protein>
    <recommendedName>
        <fullName evidence="2">DNA topoisomerase</fullName>
        <ecNumber evidence="2">5.6.2.1</ecNumber>
    </recommendedName>
</protein>
<dbReference type="EC" id="5.6.2.1" evidence="2"/>
<evidence type="ECO:0000313" key="6">
    <source>
        <dbReference type="Proteomes" id="UP000554235"/>
    </source>
</evidence>
<dbReference type="GO" id="GO:0005634">
    <property type="term" value="C:nucleus"/>
    <property type="evidence" value="ECO:0007669"/>
    <property type="project" value="TreeGrafter"/>
</dbReference>
<dbReference type="GO" id="GO:0003677">
    <property type="term" value="F:DNA binding"/>
    <property type="evidence" value="ECO:0007669"/>
    <property type="project" value="UniProtKB-KW"/>
</dbReference>